<protein>
    <recommendedName>
        <fullName evidence="2">Chitin-binding type-2 domain-containing protein</fullName>
    </recommendedName>
</protein>
<evidence type="ECO:0000256" key="1">
    <source>
        <dbReference type="SAM" id="MobiDB-lite"/>
    </source>
</evidence>
<dbReference type="Gene3D" id="2.170.140.10">
    <property type="entry name" value="Chitin binding domain"/>
    <property type="match status" value="1"/>
</dbReference>
<dbReference type="AlphaFoldDB" id="A0A1Y3B024"/>
<dbReference type="Proteomes" id="UP000194236">
    <property type="component" value="Unassembled WGS sequence"/>
</dbReference>
<keyword evidence="4" id="KW-1185">Reference proteome</keyword>
<feature type="region of interest" description="Disordered" evidence="1">
    <location>
        <begin position="1"/>
        <end position="41"/>
    </location>
</feature>
<sequence length="156" mass="18064">MTTSTSAQTTNRPDDSSTTWWSSSTPWWPQKPSPGVSASSEMWWSSTFPTNSIEEKMTTSKNPFNFPTKDEEFMCVEEGLYRQPDDCTKFIRCVETKIDGQFQLFFYECPEKTVFNNDSKLCDWVENVPECMKSVPNYYFRGNNTILPKGSLDRPK</sequence>
<dbReference type="SMART" id="SM00494">
    <property type="entry name" value="ChtBD2"/>
    <property type="match status" value="1"/>
</dbReference>
<comment type="caution">
    <text evidence="3">The sequence shown here is derived from an EMBL/GenBank/DDBJ whole genome shotgun (WGS) entry which is preliminary data.</text>
</comment>
<dbReference type="SUPFAM" id="SSF57625">
    <property type="entry name" value="Invertebrate chitin-binding proteins"/>
    <property type="match status" value="1"/>
</dbReference>
<dbReference type="EMBL" id="MUJZ01048493">
    <property type="protein sequence ID" value="OTF74140.1"/>
    <property type="molecule type" value="Genomic_DNA"/>
</dbReference>
<organism evidence="3 4">
    <name type="scientific">Euroglyphus maynei</name>
    <name type="common">Mayne's house dust mite</name>
    <dbReference type="NCBI Taxonomy" id="6958"/>
    <lineage>
        <taxon>Eukaryota</taxon>
        <taxon>Metazoa</taxon>
        <taxon>Ecdysozoa</taxon>
        <taxon>Arthropoda</taxon>
        <taxon>Chelicerata</taxon>
        <taxon>Arachnida</taxon>
        <taxon>Acari</taxon>
        <taxon>Acariformes</taxon>
        <taxon>Sarcoptiformes</taxon>
        <taxon>Astigmata</taxon>
        <taxon>Psoroptidia</taxon>
        <taxon>Analgoidea</taxon>
        <taxon>Pyroglyphidae</taxon>
        <taxon>Pyroglyphinae</taxon>
        <taxon>Euroglyphus</taxon>
    </lineage>
</organism>
<accession>A0A1Y3B024</accession>
<evidence type="ECO:0000313" key="4">
    <source>
        <dbReference type="Proteomes" id="UP000194236"/>
    </source>
</evidence>
<dbReference type="Pfam" id="PF01607">
    <property type="entry name" value="CBM_14"/>
    <property type="match status" value="1"/>
</dbReference>
<dbReference type="PROSITE" id="PS50940">
    <property type="entry name" value="CHIT_BIND_II"/>
    <property type="match status" value="1"/>
</dbReference>
<proteinExistence type="predicted"/>
<dbReference type="GO" id="GO:0008061">
    <property type="term" value="F:chitin binding"/>
    <property type="evidence" value="ECO:0007669"/>
    <property type="project" value="InterPro"/>
</dbReference>
<name>A0A1Y3B024_EURMA</name>
<dbReference type="OrthoDB" id="6020543at2759"/>
<feature type="domain" description="Chitin-binding type-2" evidence="2">
    <location>
        <begin position="72"/>
        <end position="133"/>
    </location>
</feature>
<dbReference type="InterPro" id="IPR036508">
    <property type="entry name" value="Chitin-bd_dom_sf"/>
</dbReference>
<evidence type="ECO:0000259" key="2">
    <source>
        <dbReference type="PROSITE" id="PS50940"/>
    </source>
</evidence>
<gene>
    <name evidence="3" type="ORF">BLA29_008857</name>
</gene>
<reference evidence="3 4" key="1">
    <citation type="submission" date="2017-03" db="EMBL/GenBank/DDBJ databases">
        <title>Genome Survey of Euroglyphus maynei.</title>
        <authorList>
            <person name="Arlian L.G."/>
            <person name="Morgan M.S."/>
            <person name="Rider S.D."/>
        </authorList>
    </citation>
    <scope>NUCLEOTIDE SEQUENCE [LARGE SCALE GENOMIC DNA]</scope>
    <source>
        <strain evidence="3">Arlian Lab</strain>
        <tissue evidence="3">Whole body</tissue>
    </source>
</reference>
<dbReference type="InterPro" id="IPR002557">
    <property type="entry name" value="Chitin-bd_dom"/>
</dbReference>
<feature type="compositionally biased region" description="Low complexity" evidence="1">
    <location>
        <begin position="16"/>
        <end position="34"/>
    </location>
</feature>
<dbReference type="GO" id="GO:0005576">
    <property type="term" value="C:extracellular region"/>
    <property type="evidence" value="ECO:0007669"/>
    <property type="project" value="InterPro"/>
</dbReference>
<evidence type="ECO:0000313" key="3">
    <source>
        <dbReference type="EMBL" id="OTF74140.1"/>
    </source>
</evidence>
<feature type="compositionally biased region" description="Polar residues" evidence="1">
    <location>
        <begin position="1"/>
        <end position="11"/>
    </location>
</feature>